<evidence type="ECO:0000313" key="3">
    <source>
        <dbReference type="Proteomes" id="UP001627284"/>
    </source>
</evidence>
<dbReference type="Gene3D" id="3.30.559.10">
    <property type="entry name" value="Chloramphenicol acetyltransferase-like domain"/>
    <property type="match status" value="2"/>
</dbReference>
<comment type="caution">
    <text evidence="2">The sequence shown here is derived from an EMBL/GenBank/DDBJ whole genome shotgun (WGS) entry which is preliminary data.</text>
</comment>
<dbReference type="Proteomes" id="UP001627284">
    <property type="component" value="Unassembled WGS sequence"/>
</dbReference>
<accession>A0ABD2TGC5</accession>
<comment type="similarity">
    <text evidence="1">Belongs to the plant acyltransferase family.</text>
</comment>
<proteinExistence type="inferred from homology"/>
<dbReference type="Pfam" id="PF02458">
    <property type="entry name" value="Transferase"/>
    <property type="match status" value="1"/>
</dbReference>
<feature type="non-terminal residue" evidence="2">
    <location>
        <position position="1"/>
    </location>
</feature>
<dbReference type="InterPro" id="IPR050317">
    <property type="entry name" value="Plant_Fungal_Acyltransferase"/>
</dbReference>
<sequence>TKENTNLYHYIQYFNMGTLYQPLESPIQDLKVTIHNTSLVFPSQETPKKPMFLPNIDQVLNFDVQTLHFFNAKPEFPPEIVTERLRIALSRVLVHYDFLAGRLRMNQESKRLEFDCNSDAGAVFMVASSELTLNEIGDLVYPNPGFRQLIVHENIDILEKDDKPLCILQVTSFKCGGFVMGFSTNHITFDGISFKTFLQNLASQAFDDDNNNPKPLAIVPCNDRTLLAARTPPCVTFPHVELLKLDVPIGEELNAKVFETLQEELDFKIFKLNSSDINSMKEKAKDENTPNSKITSFNVVTSYVWRCKALSYDDENNSERISIVLFAIDIRPRLNPPLPQSYAGNAVLTSYASATCQELEEGPFSKIVDLVSQGGKRMDDEYARSAIDWGEINKGFPNGEFLLSSWWKLGFSQVEYPWGKPKYSCPVVCHRKEIILLFPNIDDGINNNNDGVNIFVALPPKQMKKFESYFNKFLLD</sequence>
<protein>
    <recommendedName>
        <fullName evidence="4">Omega-hydroxypalmitate O-feruloyl transferase</fullName>
    </recommendedName>
</protein>
<keyword evidence="3" id="KW-1185">Reference proteome</keyword>
<dbReference type="PANTHER" id="PTHR31642">
    <property type="entry name" value="TRICHOTHECENE 3-O-ACETYLTRANSFERASE"/>
    <property type="match status" value="1"/>
</dbReference>
<dbReference type="AlphaFoldDB" id="A0ABD2TGC5"/>
<organism evidence="2 3">
    <name type="scientific">Solanum stoloniferum</name>
    <dbReference type="NCBI Taxonomy" id="62892"/>
    <lineage>
        <taxon>Eukaryota</taxon>
        <taxon>Viridiplantae</taxon>
        <taxon>Streptophyta</taxon>
        <taxon>Embryophyta</taxon>
        <taxon>Tracheophyta</taxon>
        <taxon>Spermatophyta</taxon>
        <taxon>Magnoliopsida</taxon>
        <taxon>eudicotyledons</taxon>
        <taxon>Gunneridae</taxon>
        <taxon>Pentapetalae</taxon>
        <taxon>asterids</taxon>
        <taxon>lamiids</taxon>
        <taxon>Solanales</taxon>
        <taxon>Solanaceae</taxon>
        <taxon>Solanoideae</taxon>
        <taxon>Solaneae</taxon>
        <taxon>Solanum</taxon>
    </lineage>
</organism>
<evidence type="ECO:0000313" key="2">
    <source>
        <dbReference type="EMBL" id="KAL3355439.1"/>
    </source>
</evidence>
<dbReference type="PANTHER" id="PTHR31642:SF189">
    <property type="entry name" value="ACYLTRANSFERASE GLAUCE"/>
    <property type="match status" value="1"/>
</dbReference>
<reference evidence="2 3" key="1">
    <citation type="submission" date="2024-05" db="EMBL/GenBank/DDBJ databases">
        <title>De novo assembly of an allotetraploid wild potato.</title>
        <authorList>
            <person name="Hosaka A.J."/>
        </authorList>
    </citation>
    <scope>NUCLEOTIDE SEQUENCE [LARGE SCALE GENOMIC DNA]</scope>
    <source>
        <tissue evidence="2">Young leaves</tissue>
    </source>
</reference>
<gene>
    <name evidence="2" type="ORF">AABB24_019489</name>
</gene>
<evidence type="ECO:0000256" key="1">
    <source>
        <dbReference type="ARBA" id="ARBA00009861"/>
    </source>
</evidence>
<dbReference type="InterPro" id="IPR023213">
    <property type="entry name" value="CAT-like_dom_sf"/>
</dbReference>
<dbReference type="EMBL" id="JBJKTR010000011">
    <property type="protein sequence ID" value="KAL3355439.1"/>
    <property type="molecule type" value="Genomic_DNA"/>
</dbReference>
<evidence type="ECO:0008006" key="4">
    <source>
        <dbReference type="Google" id="ProtNLM"/>
    </source>
</evidence>
<name>A0ABD2TGC5_9SOLN</name>